<dbReference type="PANTHER" id="PTHR42872">
    <property type="entry name" value="PROTEIN-GLUTAMATE METHYLESTERASE/PROTEIN-GLUTAMINE GLUTAMINASE"/>
    <property type="match status" value="1"/>
</dbReference>
<dbReference type="PROSITE" id="PS50110">
    <property type="entry name" value="RESPONSE_REGULATORY"/>
    <property type="match status" value="1"/>
</dbReference>
<dbReference type="AlphaFoldDB" id="A0A286RD63"/>
<evidence type="ECO:0000256" key="6">
    <source>
        <dbReference type="PROSITE-ProRule" id="PRU00050"/>
    </source>
</evidence>
<dbReference type="PROSITE" id="PS50122">
    <property type="entry name" value="CHEB"/>
    <property type="match status" value="1"/>
</dbReference>
<gene>
    <name evidence="5" type="primary">cheB</name>
    <name evidence="10" type="ORF">THTE_1308</name>
</gene>
<dbReference type="GO" id="GO:0050568">
    <property type="term" value="F:protein-glutamine glutaminase activity"/>
    <property type="evidence" value="ECO:0007669"/>
    <property type="project" value="UniProtKB-UniRule"/>
</dbReference>
<organism evidence="10 11">
    <name type="scientific">Thermogutta terrifontis</name>
    <dbReference type="NCBI Taxonomy" id="1331910"/>
    <lineage>
        <taxon>Bacteria</taxon>
        <taxon>Pseudomonadati</taxon>
        <taxon>Planctomycetota</taxon>
        <taxon>Planctomycetia</taxon>
        <taxon>Pirellulales</taxon>
        <taxon>Thermoguttaceae</taxon>
        <taxon>Thermogutta</taxon>
    </lineage>
</organism>
<comment type="PTM">
    <text evidence="5">Phosphorylated by CheA. Phosphorylation of the N-terminal regulatory domain activates the methylesterase activity.</text>
</comment>
<comment type="subcellular location">
    <subcellularLocation>
        <location evidence="5">Cytoplasm</location>
    </subcellularLocation>
</comment>
<dbReference type="SUPFAM" id="SSF52172">
    <property type="entry name" value="CheY-like"/>
    <property type="match status" value="1"/>
</dbReference>
<keyword evidence="1 5" id="KW-0963">Cytoplasm</keyword>
<evidence type="ECO:0000256" key="1">
    <source>
        <dbReference type="ARBA" id="ARBA00022490"/>
    </source>
</evidence>
<feature type="modified residue" description="4-aspartylphosphate" evidence="5 7">
    <location>
        <position position="59"/>
    </location>
</feature>
<dbReference type="RefSeq" id="WP_095414379.1">
    <property type="nucleotide sequence ID" value="NZ_CP018477.1"/>
</dbReference>
<dbReference type="EC" id="3.1.1.61" evidence="5"/>
<accession>A0A286RD63</accession>
<protein>
    <recommendedName>
        <fullName evidence="5">Protein-glutamate methylesterase/protein-glutamine glutaminase</fullName>
        <ecNumber evidence="5">3.1.1.61</ecNumber>
        <ecNumber evidence="5">3.5.1.44</ecNumber>
    </recommendedName>
</protein>
<dbReference type="Pfam" id="PF01339">
    <property type="entry name" value="CheB_methylest"/>
    <property type="match status" value="1"/>
</dbReference>
<feature type="active site" evidence="5 6">
    <location>
        <position position="304"/>
    </location>
</feature>
<evidence type="ECO:0000313" key="10">
    <source>
        <dbReference type="EMBL" id="ASV73910.1"/>
    </source>
</evidence>
<evidence type="ECO:0000259" key="8">
    <source>
        <dbReference type="PROSITE" id="PS50110"/>
    </source>
</evidence>
<dbReference type="CDD" id="cd17541">
    <property type="entry name" value="REC_CheB-like"/>
    <property type="match status" value="1"/>
</dbReference>
<dbReference type="EC" id="3.5.1.44" evidence="5"/>
<evidence type="ECO:0000256" key="7">
    <source>
        <dbReference type="PROSITE-ProRule" id="PRU00169"/>
    </source>
</evidence>
<sequence>MMSKRRIRVLVVDDSLVMRQLISDVLSSAPDMEVVGTAPDGRSGLRLAEELQPDVITLDIQMPGMDGLSVLDALVSRRPVAVIMVSSLTQAGAAITLDALERGAVDYVTKPSSAAAAGKSFGVELVRKVRFAAACDVARIIRLRRQRLQATAIVPSAAKLPAAKDDSDCPQLRDACVAIGISTGGPPALTALFRDLKPPMPPIFVVQHMPPQFTKPFAWRLNSVSALTVKEAESGEVVRPNHAYVAPGGYHMAVSGRPPAVRIRVCDGEPVSGHKPSVDVMMNSVAEVYRKRVLGVIMTGMGRDGANGCRAIRRAGGYVLGQDEATSDVYGMNKVAFVEGNVDRQFSLPDGARLIMQYVEEHFLARTAGVR</sequence>
<dbReference type="Proteomes" id="UP000215086">
    <property type="component" value="Chromosome"/>
</dbReference>
<dbReference type="InterPro" id="IPR035909">
    <property type="entry name" value="CheB_C"/>
</dbReference>
<dbReference type="EMBL" id="CP018477">
    <property type="protein sequence ID" value="ASV73910.1"/>
    <property type="molecule type" value="Genomic_DNA"/>
</dbReference>
<dbReference type="PIRSF" id="PIRSF000876">
    <property type="entry name" value="RR_chemtxs_CheB"/>
    <property type="match status" value="1"/>
</dbReference>
<dbReference type="Gene3D" id="3.40.50.2300">
    <property type="match status" value="1"/>
</dbReference>
<keyword evidence="2 5" id="KW-0145">Chemotaxis</keyword>
<evidence type="ECO:0000256" key="4">
    <source>
        <dbReference type="ARBA" id="ARBA00048267"/>
    </source>
</evidence>
<reference evidence="10 11" key="1">
    <citation type="journal article" name="Front. Microbiol.">
        <title>Sugar Metabolism of the First Thermophilic Planctomycete Thermogutta terrifontis: Comparative Genomic and Transcriptomic Approaches.</title>
        <authorList>
            <person name="Elcheninov A.G."/>
            <person name="Menzel P."/>
            <person name="Gudbergsdottir S.R."/>
            <person name="Slesarev A.I."/>
            <person name="Kadnikov V.V."/>
            <person name="Krogh A."/>
            <person name="Bonch-Osmolovskaya E.A."/>
            <person name="Peng X."/>
            <person name="Kublanov I.V."/>
        </authorList>
    </citation>
    <scope>NUCLEOTIDE SEQUENCE [LARGE SCALE GENOMIC DNA]</scope>
    <source>
        <strain evidence="10 11">R1</strain>
    </source>
</reference>
<dbReference type="KEGG" id="ttf:THTE_1308"/>
<evidence type="ECO:0000256" key="5">
    <source>
        <dbReference type="HAMAP-Rule" id="MF_00099"/>
    </source>
</evidence>
<feature type="domain" description="CheB-type methylesterase" evidence="9">
    <location>
        <begin position="170"/>
        <end position="362"/>
    </location>
</feature>
<dbReference type="Gene3D" id="3.40.50.180">
    <property type="entry name" value="Methylesterase CheB, C-terminal domain"/>
    <property type="match status" value="1"/>
</dbReference>
<dbReference type="InterPro" id="IPR011006">
    <property type="entry name" value="CheY-like_superfamily"/>
</dbReference>
<comment type="catalytic activity">
    <reaction evidence="5">
        <text>L-glutaminyl-[protein] + H2O = L-glutamyl-[protein] + NH4(+)</text>
        <dbReference type="Rhea" id="RHEA:16441"/>
        <dbReference type="Rhea" id="RHEA-COMP:10207"/>
        <dbReference type="Rhea" id="RHEA-COMP:10208"/>
        <dbReference type="ChEBI" id="CHEBI:15377"/>
        <dbReference type="ChEBI" id="CHEBI:28938"/>
        <dbReference type="ChEBI" id="CHEBI:29973"/>
        <dbReference type="ChEBI" id="CHEBI:30011"/>
        <dbReference type="EC" id="3.5.1.44"/>
    </reaction>
</comment>
<dbReference type="SUPFAM" id="SSF52738">
    <property type="entry name" value="Methylesterase CheB, C-terminal domain"/>
    <property type="match status" value="1"/>
</dbReference>
<dbReference type="InterPro" id="IPR008248">
    <property type="entry name" value="CheB-like"/>
</dbReference>
<comment type="domain">
    <text evidence="5">Contains a C-terminal catalytic domain, and an N-terminal region which modulates catalytic activity.</text>
</comment>
<dbReference type="SMART" id="SM00448">
    <property type="entry name" value="REC"/>
    <property type="match status" value="1"/>
</dbReference>
<dbReference type="InterPro" id="IPR001789">
    <property type="entry name" value="Sig_transdc_resp-reg_receiver"/>
</dbReference>
<comment type="similarity">
    <text evidence="5">Belongs to the CheB family.</text>
</comment>
<evidence type="ECO:0000256" key="3">
    <source>
        <dbReference type="ARBA" id="ARBA00022801"/>
    </source>
</evidence>
<evidence type="ECO:0000259" key="9">
    <source>
        <dbReference type="PROSITE" id="PS50122"/>
    </source>
</evidence>
<dbReference type="GO" id="GO:0005737">
    <property type="term" value="C:cytoplasm"/>
    <property type="evidence" value="ECO:0007669"/>
    <property type="project" value="UniProtKB-SubCell"/>
</dbReference>
<dbReference type="GO" id="GO:0000156">
    <property type="term" value="F:phosphorelay response regulator activity"/>
    <property type="evidence" value="ECO:0007669"/>
    <property type="project" value="InterPro"/>
</dbReference>
<dbReference type="CDD" id="cd16432">
    <property type="entry name" value="CheB_Rec"/>
    <property type="match status" value="1"/>
</dbReference>
<dbReference type="OrthoDB" id="9793421at2"/>
<dbReference type="PANTHER" id="PTHR42872:SF6">
    <property type="entry name" value="PROTEIN-GLUTAMATE METHYLESTERASE_PROTEIN-GLUTAMINE GLUTAMINASE"/>
    <property type="match status" value="1"/>
</dbReference>
<dbReference type="GO" id="GO:0006935">
    <property type="term" value="P:chemotaxis"/>
    <property type="evidence" value="ECO:0007669"/>
    <property type="project" value="UniProtKB-UniRule"/>
</dbReference>
<dbReference type="GO" id="GO:0008984">
    <property type="term" value="F:protein-glutamate methylesterase activity"/>
    <property type="evidence" value="ECO:0007669"/>
    <property type="project" value="UniProtKB-UniRule"/>
</dbReference>
<evidence type="ECO:0000256" key="2">
    <source>
        <dbReference type="ARBA" id="ARBA00022500"/>
    </source>
</evidence>
<feature type="domain" description="Response regulatory" evidence="8">
    <location>
        <begin position="8"/>
        <end position="125"/>
    </location>
</feature>
<comment type="catalytic activity">
    <reaction evidence="4 5">
        <text>[protein]-L-glutamate 5-O-methyl ester + H2O = L-glutamyl-[protein] + methanol + H(+)</text>
        <dbReference type="Rhea" id="RHEA:23236"/>
        <dbReference type="Rhea" id="RHEA-COMP:10208"/>
        <dbReference type="Rhea" id="RHEA-COMP:10311"/>
        <dbReference type="ChEBI" id="CHEBI:15377"/>
        <dbReference type="ChEBI" id="CHEBI:15378"/>
        <dbReference type="ChEBI" id="CHEBI:17790"/>
        <dbReference type="ChEBI" id="CHEBI:29973"/>
        <dbReference type="ChEBI" id="CHEBI:82795"/>
        <dbReference type="EC" id="3.1.1.61"/>
    </reaction>
</comment>
<feature type="active site" evidence="5 6">
    <location>
        <position position="208"/>
    </location>
</feature>
<dbReference type="InterPro" id="IPR000673">
    <property type="entry name" value="Sig_transdc_resp-reg_Me-estase"/>
</dbReference>
<feature type="active site" evidence="5 6">
    <location>
        <position position="182"/>
    </location>
</feature>
<dbReference type="HAMAP" id="MF_00099">
    <property type="entry name" value="CheB_chemtxs"/>
    <property type="match status" value="1"/>
</dbReference>
<proteinExistence type="inferred from homology"/>
<dbReference type="NCBIfam" id="NF001965">
    <property type="entry name" value="PRK00742.1"/>
    <property type="match status" value="1"/>
</dbReference>
<keyword evidence="5 7" id="KW-0597">Phosphoprotein</keyword>
<dbReference type="Pfam" id="PF00072">
    <property type="entry name" value="Response_reg"/>
    <property type="match status" value="1"/>
</dbReference>
<comment type="function">
    <text evidence="5">Involved in chemotaxis. Part of a chemotaxis signal transduction system that modulates chemotaxis in response to various stimuli. Catalyzes the demethylation of specific methylglutamate residues introduced into the chemoreceptors (methyl-accepting chemotaxis proteins or MCP) by CheR. Also mediates the irreversible deamidation of specific glutamine residues to glutamic acid.</text>
</comment>
<keyword evidence="11" id="KW-1185">Reference proteome</keyword>
<name>A0A286RD63_9BACT</name>
<keyword evidence="3 5" id="KW-0378">Hydrolase</keyword>
<evidence type="ECO:0000313" key="11">
    <source>
        <dbReference type="Proteomes" id="UP000215086"/>
    </source>
</evidence>